<evidence type="ECO:0000313" key="2">
    <source>
        <dbReference type="Proteomes" id="UP000265520"/>
    </source>
</evidence>
<name>A0A392UPA4_9FABA</name>
<keyword evidence="2" id="KW-1185">Reference proteome</keyword>
<dbReference type="AlphaFoldDB" id="A0A392UPA4"/>
<proteinExistence type="predicted"/>
<comment type="caution">
    <text evidence="1">The sequence shown here is derived from an EMBL/GenBank/DDBJ whole genome shotgun (WGS) entry which is preliminary data.</text>
</comment>
<accession>A0A392UPA4</accession>
<protein>
    <submittedName>
        <fullName evidence="1">Uncharacterized protein</fullName>
    </submittedName>
</protein>
<organism evidence="1 2">
    <name type="scientific">Trifolium medium</name>
    <dbReference type="NCBI Taxonomy" id="97028"/>
    <lineage>
        <taxon>Eukaryota</taxon>
        <taxon>Viridiplantae</taxon>
        <taxon>Streptophyta</taxon>
        <taxon>Embryophyta</taxon>
        <taxon>Tracheophyta</taxon>
        <taxon>Spermatophyta</taxon>
        <taxon>Magnoliopsida</taxon>
        <taxon>eudicotyledons</taxon>
        <taxon>Gunneridae</taxon>
        <taxon>Pentapetalae</taxon>
        <taxon>rosids</taxon>
        <taxon>fabids</taxon>
        <taxon>Fabales</taxon>
        <taxon>Fabaceae</taxon>
        <taxon>Papilionoideae</taxon>
        <taxon>50 kb inversion clade</taxon>
        <taxon>NPAAA clade</taxon>
        <taxon>Hologalegina</taxon>
        <taxon>IRL clade</taxon>
        <taxon>Trifolieae</taxon>
        <taxon>Trifolium</taxon>
    </lineage>
</organism>
<feature type="non-terminal residue" evidence="1">
    <location>
        <position position="34"/>
    </location>
</feature>
<sequence length="34" mass="3917">MVSFRLAAVVIDGFGELPRVFLRLWVRVVVPVQF</sequence>
<dbReference type="Proteomes" id="UP000265520">
    <property type="component" value="Unassembled WGS sequence"/>
</dbReference>
<dbReference type="EMBL" id="LXQA010863895">
    <property type="protein sequence ID" value="MCI74587.1"/>
    <property type="molecule type" value="Genomic_DNA"/>
</dbReference>
<reference evidence="1 2" key="1">
    <citation type="journal article" date="2018" name="Front. Plant Sci.">
        <title>Red Clover (Trifolium pratense) and Zigzag Clover (T. medium) - A Picture of Genomic Similarities and Differences.</title>
        <authorList>
            <person name="Dluhosova J."/>
            <person name="Istvanek J."/>
            <person name="Nedelnik J."/>
            <person name="Repkova J."/>
        </authorList>
    </citation>
    <scope>NUCLEOTIDE SEQUENCE [LARGE SCALE GENOMIC DNA]</scope>
    <source>
        <strain evidence="2">cv. 10/8</strain>
        <tissue evidence="1">Leaf</tissue>
    </source>
</reference>
<evidence type="ECO:0000313" key="1">
    <source>
        <dbReference type="EMBL" id="MCI74587.1"/>
    </source>
</evidence>